<keyword evidence="2" id="KW-1185">Reference proteome</keyword>
<sequence>MSSPAQAFQPTTASQVVDAGHVAAPTGKWKVKVTFFGRSGEDIPLRQGDLNFGYVHIQDGHPINDTSLYGYIDKTLDSGNYGSPSGGKVTVRYNTGSGTFRVVFSEREDSQSGDGRPVGIITAFME</sequence>
<organism evidence="1 2">
    <name type="scientific">Streptomyces lacrimifluminis</name>
    <dbReference type="NCBI Taxonomy" id="1500077"/>
    <lineage>
        <taxon>Bacteria</taxon>
        <taxon>Bacillati</taxon>
        <taxon>Actinomycetota</taxon>
        <taxon>Actinomycetes</taxon>
        <taxon>Kitasatosporales</taxon>
        <taxon>Streptomycetaceae</taxon>
        <taxon>Streptomyces</taxon>
    </lineage>
</organism>
<reference evidence="1" key="2">
    <citation type="submission" date="2020-09" db="EMBL/GenBank/DDBJ databases">
        <authorList>
            <person name="Sun Q."/>
            <person name="Zhou Y."/>
        </authorList>
    </citation>
    <scope>NUCLEOTIDE SEQUENCE</scope>
    <source>
        <strain evidence="1">CGMCC 4.7272</strain>
    </source>
</reference>
<evidence type="ECO:0000313" key="1">
    <source>
        <dbReference type="EMBL" id="GGJ41674.1"/>
    </source>
</evidence>
<proteinExistence type="predicted"/>
<name>A0A917L5I9_9ACTN</name>
<dbReference type="AlphaFoldDB" id="A0A917L5I9"/>
<evidence type="ECO:0000313" key="2">
    <source>
        <dbReference type="Proteomes" id="UP000625682"/>
    </source>
</evidence>
<comment type="caution">
    <text evidence="1">The sequence shown here is derived from an EMBL/GenBank/DDBJ whole genome shotgun (WGS) entry which is preliminary data.</text>
</comment>
<dbReference type="RefSeq" id="WP_189148992.1">
    <property type="nucleotide sequence ID" value="NZ_BAABER010000012.1"/>
</dbReference>
<dbReference type="Proteomes" id="UP000625682">
    <property type="component" value="Unassembled WGS sequence"/>
</dbReference>
<dbReference type="EMBL" id="BMMU01000013">
    <property type="protein sequence ID" value="GGJ41674.1"/>
    <property type="molecule type" value="Genomic_DNA"/>
</dbReference>
<reference evidence="1" key="1">
    <citation type="journal article" date="2014" name="Int. J. Syst. Evol. Microbiol.">
        <title>Complete genome sequence of Corynebacterium casei LMG S-19264T (=DSM 44701T), isolated from a smear-ripened cheese.</title>
        <authorList>
            <consortium name="US DOE Joint Genome Institute (JGI-PGF)"/>
            <person name="Walter F."/>
            <person name="Albersmeier A."/>
            <person name="Kalinowski J."/>
            <person name="Ruckert C."/>
        </authorList>
    </citation>
    <scope>NUCLEOTIDE SEQUENCE</scope>
    <source>
        <strain evidence="1">CGMCC 4.7272</strain>
    </source>
</reference>
<accession>A0A917L5I9</accession>
<gene>
    <name evidence="1" type="ORF">GCM10012282_43120</name>
</gene>
<protein>
    <submittedName>
        <fullName evidence="1">Uncharacterized protein</fullName>
    </submittedName>
</protein>